<dbReference type="EMBL" id="LAZR01014522">
    <property type="protein sequence ID" value="KKM17126.1"/>
    <property type="molecule type" value="Genomic_DNA"/>
</dbReference>
<evidence type="ECO:0000313" key="2">
    <source>
        <dbReference type="EMBL" id="KKM17126.1"/>
    </source>
</evidence>
<name>A0A0F9HPB4_9ZZZZ</name>
<sequence length="124" mass="14409">MEKEDKSFEKFVAICYVLGFVSLLGAGFVWVFGIPNFSNLDEQRVFCFENGGMPIELARVNYNQMICLFMYNKTAVEYVASEITNEDWAEYFGYEVRDYCFTCWDSQDCASPHNDILREKGVHC</sequence>
<protein>
    <submittedName>
        <fullName evidence="2">Uncharacterized protein</fullName>
    </submittedName>
</protein>
<keyword evidence="1" id="KW-0812">Transmembrane</keyword>
<keyword evidence="1" id="KW-0472">Membrane</keyword>
<keyword evidence="1" id="KW-1133">Transmembrane helix</keyword>
<organism evidence="2">
    <name type="scientific">marine sediment metagenome</name>
    <dbReference type="NCBI Taxonomy" id="412755"/>
    <lineage>
        <taxon>unclassified sequences</taxon>
        <taxon>metagenomes</taxon>
        <taxon>ecological metagenomes</taxon>
    </lineage>
</organism>
<feature type="transmembrane region" description="Helical" evidence="1">
    <location>
        <begin position="12"/>
        <end position="33"/>
    </location>
</feature>
<gene>
    <name evidence="2" type="ORF">LCGC14_1678920</name>
</gene>
<comment type="caution">
    <text evidence="2">The sequence shown here is derived from an EMBL/GenBank/DDBJ whole genome shotgun (WGS) entry which is preliminary data.</text>
</comment>
<accession>A0A0F9HPB4</accession>
<evidence type="ECO:0000256" key="1">
    <source>
        <dbReference type="SAM" id="Phobius"/>
    </source>
</evidence>
<reference evidence="2" key="1">
    <citation type="journal article" date="2015" name="Nature">
        <title>Complex archaea that bridge the gap between prokaryotes and eukaryotes.</title>
        <authorList>
            <person name="Spang A."/>
            <person name="Saw J.H."/>
            <person name="Jorgensen S.L."/>
            <person name="Zaremba-Niedzwiedzka K."/>
            <person name="Martijn J."/>
            <person name="Lind A.E."/>
            <person name="van Eijk R."/>
            <person name="Schleper C."/>
            <person name="Guy L."/>
            <person name="Ettema T.J."/>
        </authorList>
    </citation>
    <scope>NUCLEOTIDE SEQUENCE</scope>
</reference>
<dbReference type="AlphaFoldDB" id="A0A0F9HPB4"/>
<proteinExistence type="predicted"/>